<dbReference type="EMBL" id="JAAGAX010000012">
    <property type="protein sequence ID" value="KAF2296645.1"/>
    <property type="molecule type" value="Genomic_DNA"/>
</dbReference>
<sequence>MRESQLKRLWTEDQIPENLQFVDLSHSMNLIRIPELSKFPKLKSNGTLFRWMDKACIPGSQVPPRMSSRDFIDIGCECCFATESGQTLHFESSWYDTSFADGSKMHNVLIWYSAYDLDTKCRLSEASFQFYAKEEGNVRNSKAIVKCGVHLFDDDVDSLLSPSKLDKIQPTSWVLKMAYKQRFYTESRLYFPHFTDDDECEKDELPLQNLEEIDQELKCLDLNLSIFVLFTSMICPATSRHNEAEAHPRTHVVFILMILSVCLELLSFNSSLSLHGMRVTDLN</sequence>
<dbReference type="Proteomes" id="UP000467840">
    <property type="component" value="Chromosome 18"/>
</dbReference>
<reference evidence="1 2" key="1">
    <citation type="journal article" date="2020" name="Mol. Plant">
        <title>The Chromosome-Based Rubber Tree Genome Provides New Insights into Spurge Genome Evolution and Rubber Biosynthesis.</title>
        <authorList>
            <person name="Liu J."/>
            <person name="Shi C."/>
            <person name="Shi C.C."/>
            <person name="Li W."/>
            <person name="Zhang Q.J."/>
            <person name="Zhang Y."/>
            <person name="Li K."/>
            <person name="Lu H.F."/>
            <person name="Shi C."/>
            <person name="Zhu S.T."/>
            <person name="Xiao Z.Y."/>
            <person name="Nan H."/>
            <person name="Yue Y."/>
            <person name="Zhu X.G."/>
            <person name="Wu Y."/>
            <person name="Hong X.N."/>
            <person name="Fan G.Y."/>
            <person name="Tong Y."/>
            <person name="Zhang D."/>
            <person name="Mao C.L."/>
            <person name="Liu Y.L."/>
            <person name="Hao S.J."/>
            <person name="Liu W.Q."/>
            <person name="Lv M.Q."/>
            <person name="Zhang H.B."/>
            <person name="Liu Y."/>
            <person name="Hu-Tang G.R."/>
            <person name="Wang J.P."/>
            <person name="Wang J.H."/>
            <person name="Sun Y.H."/>
            <person name="Ni S.B."/>
            <person name="Chen W.B."/>
            <person name="Zhang X.C."/>
            <person name="Jiao Y.N."/>
            <person name="Eichler E.E."/>
            <person name="Li G.H."/>
            <person name="Liu X."/>
            <person name="Gao L.Z."/>
        </authorList>
    </citation>
    <scope>NUCLEOTIDE SEQUENCE [LARGE SCALE GENOMIC DNA]</scope>
    <source>
        <strain evidence="2">cv. GT1</strain>
        <tissue evidence="1">Leaf</tissue>
    </source>
</reference>
<accession>A0A6A6L873</accession>
<evidence type="ECO:0000313" key="1">
    <source>
        <dbReference type="EMBL" id="KAF2296645.1"/>
    </source>
</evidence>
<name>A0A6A6L873_HEVBR</name>
<dbReference type="AlphaFoldDB" id="A0A6A6L873"/>
<comment type="caution">
    <text evidence="1">The sequence shown here is derived from an EMBL/GenBank/DDBJ whole genome shotgun (WGS) entry which is preliminary data.</text>
</comment>
<gene>
    <name evidence="1" type="ORF">GH714_000812</name>
</gene>
<evidence type="ECO:0000313" key="2">
    <source>
        <dbReference type="Proteomes" id="UP000467840"/>
    </source>
</evidence>
<protein>
    <submittedName>
        <fullName evidence="1">Uncharacterized protein</fullName>
    </submittedName>
</protein>
<organism evidence="1 2">
    <name type="scientific">Hevea brasiliensis</name>
    <name type="common">Para rubber tree</name>
    <name type="synonym">Siphonia brasiliensis</name>
    <dbReference type="NCBI Taxonomy" id="3981"/>
    <lineage>
        <taxon>Eukaryota</taxon>
        <taxon>Viridiplantae</taxon>
        <taxon>Streptophyta</taxon>
        <taxon>Embryophyta</taxon>
        <taxon>Tracheophyta</taxon>
        <taxon>Spermatophyta</taxon>
        <taxon>Magnoliopsida</taxon>
        <taxon>eudicotyledons</taxon>
        <taxon>Gunneridae</taxon>
        <taxon>Pentapetalae</taxon>
        <taxon>rosids</taxon>
        <taxon>fabids</taxon>
        <taxon>Malpighiales</taxon>
        <taxon>Euphorbiaceae</taxon>
        <taxon>Crotonoideae</taxon>
        <taxon>Micrandreae</taxon>
        <taxon>Hevea</taxon>
    </lineage>
</organism>
<proteinExistence type="predicted"/>
<keyword evidence="2" id="KW-1185">Reference proteome</keyword>